<sequence>MAQVISICPDLIDASKMKHGDVIEARILINYNQHSSVRVHLQEIGKPRLDLPDNNEDHIGYLNMKSSEPVLCLTFKSGFHVTEEVKDVTIGYVNPDVLDIDNTPVILAKQKQVSFIVTSAIN</sequence>
<dbReference type="Proteomes" id="UP000294134">
    <property type="component" value="Segment"/>
</dbReference>
<keyword evidence="2" id="KW-1185">Reference proteome</keyword>
<organism evidence="1 2">
    <name type="scientific">Pseudomonas phage Psa21</name>
    <dbReference type="NCBI Taxonomy" id="2530023"/>
    <lineage>
        <taxon>Viruses</taxon>
        <taxon>Duplodnaviria</taxon>
        <taxon>Heunggongvirae</taxon>
        <taxon>Uroviricota</taxon>
        <taxon>Caudoviricetes</taxon>
        <taxon>Chimalliviridae</taxon>
        <taxon>Tepukevirus</taxon>
        <taxon>Tepukevirus Psa21</taxon>
    </lineage>
</organism>
<protein>
    <submittedName>
        <fullName evidence="1">Uncharacterized protein</fullName>
    </submittedName>
</protein>
<dbReference type="EMBL" id="MK552327">
    <property type="protein sequence ID" value="QBJ02558.1"/>
    <property type="molecule type" value="Genomic_DNA"/>
</dbReference>
<name>A0A481W4M3_9CAUD</name>
<accession>A0A481W4M3</accession>
<evidence type="ECO:0000313" key="2">
    <source>
        <dbReference type="Proteomes" id="UP000294134"/>
    </source>
</evidence>
<reference evidence="1 2" key="1">
    <citation type="submission" date="2019-02" db="EMBL/GenBank/DDBJ databases">
        <authorList>
            <person name="Frampton R.A."/>
            <person name="Wojtus J.K."/>
            <person name="Fineran P.C."/>
            <person name="Hendrickson H.L."/>
        </authorList>
    </citation>
    <scope>NUCLEOTIDE SEQUENCE [LARGE SCALE GENOMIC DNA]</scope>
</reference>
<gene>
    <name evidence="1" type="ORF">PSA21_28</name>
</gene>
<proteinExistence type="predicted"/>
<evidence type="ECO:0000313" key="1">
    <source>
        <dbReference type="EMBL" id="QBJ02558.1"/>
    </source>
</evidence>